<feature type="compositionally biased region" description="Acidic residues" evidence="1">
    <location>
        <begin position="301"/>
        <end position="313"/>
    </location>
</feature>
<name>A0A9W8ML21_9AGAR</name>
<dbReference type="OrthoDB" id="3067694at2759"/>
<feature type="region of interest" description="Disordered" evidence="1">
    <location>
        <begin position="198"/>
        <end position="247"/>
    </location>
</feature>
<dbReference type="EMBL" id="JANBPK010000730">
    <property type="protein sequence ID" value="KAJ2933907.1"/>
    <property type="molecule type" value="Genomic_DNA"/>
</dbReference>
<evidence type="ECO:0000256" key="1">
    <source>
        <dbReference type="SAM" id="MobiDB-lite"/>
    </source>
</evidence>
<protein>
    <submittedName>
        <fullName evidence="2">Uncharacterized protein</fullName>
    </submittedName>
</protein>
<feature type="compositionally biased region" description="Low complexity" evidence="1">
    <location>
        <begin position="325"/>
        <end position="339"/>
    </location>
</feature>
<feature type="region of interest" description="Disordered" evidence="1">
    <location>
        <begin position="388"/>
        <end position="447"/>
    </location>
</feature>
<accession>A0A9W8ML21</accession>
<feature type="compositionally biased region" description="Polar residues" evidence="1">
    <location>
        <begin position="403"/>
        <end position="415"/>
    </location>
</feature>
<proteinExistence type="predicted"/>
<dbReference type="AlphaFoldDB" id="A0A9W8ML21"/>
<feature type="region of interest" description="Disordered" evidence="1">
    <location>
        <begin position="254"/>
        <end position="273"/>
    </location>
</feature>
<feature type="compositionally biased region" description="Polar residues" evidence="1">
    <location>
        <begin position="422"/>
        <end position="444"/>
    </location>
</feature>
<reference evidence="2" key="1">
    <citation type="submission" date="2022-06" db="EMBL/GenBank/DDBJ databases">
        <title>Genome Sequence of Candolleomyces eurysporus.</title>
        <authorList>
            <person name="Buettner E."/>
        </authorList>
    </citation>
    <scope>NUCLEOTIDE SEQUENCE</scope>
    <source>
        <strain evidence="2">VTCC 930004</strain>
    </source>
</reference>
<keyword evidence="3" id="KW-1185">Reference proteome</keyword>
<feature type="region of interest" description="Disordered" evidence="1">
    <location>
        <begin position="284"/>
        <end position="372"/>
    </location>
</feature>
<evidence type="ECO:0000313" key="3">
    <source>
        <dbReference type="Proteomes" id="UP001140091"/>
    </source>
</evidence>
<feature type="non-terminal residue" evidence="2">
    <location>
        <position position="707"/>
    </location>
</feature>
<feature type="region of interest" description="Disordered" evidence="1">
    <location>
        <begin position="1"/>
        <end position="68"/>
    </location>
</feature>
<sequence>MEDVPDADEPSSPRARKKTALGVFATRGDPPGNAAGQVNFGPPADLGPPQNLQGSQGEFGSPDGRARQFSAGAILFDPGEVQAQRETSQQHRSAKKCPARHSRLPISRVDAVQEDATEVIEVSSTSEEDLVNLPLSRGDSVYRGPRVRSRIDSIQTGRDMSPPVTRRAARLRRQTPKAIAVPQDSEQPNALNASRTVVHTNAPSESKVISKRLRQAQAASESDGTERPQKIRKAHPSSSDDSLPTPRRFLQRLQRSRTSKHTTELEPSPKIHVKTSHHLFVDDEAQDADSVCGSSDKGMDVDEYDTDDSFIDDSDIKPKNSWQSGQGRTRGGQTPTPGQASRKSSRLTDDRTSDAVMSPVQDNAPGSISDGELERLLEGIRKSRAAKAAAKRKVGESSRAPRATSTPGSAVNASSAMIAPSTPLSNETGTASLNPSPTANTGSATRKCPPLPSVCQVTNPGLQDPVLASTYKNLVPLIAGELIAWSDLVGPGQVAFSAWAEESDDINPQMAFNAITFVEDANFVNPSRSSPENIDVIPQPGSTTRFHLSRNGHPIIGVSSIFLEQSHLLNATTSGVIQKYIRGIFHSQEWERFVAWICMAFGHRRLHAQLARDALQFSTRPRFDNKNDGYGTVPVYDARGSNFNFHTDLPNVSALPLWSEEVPIGSFAVVGYTCTLYRSGAGKWTLGFNIQWVVIVGTPAENDEEEE</sequence>
<comment type="caution">
    <text evidence="2">The sequence shown here is derived from an EMBL/GenBank/DDBJ whole genome shotgun (WGS) entry which is preliminary data.</text>
</comment>
<organism evidence="2 3">
    <name type="scientific">Candolleomyces eurysporus</name>
    <dbReference type="NCBI Taxonomy" id="2828524"/>
    <lineage>
        <taxon>Eukaryota</taxon>
        <taxon>Fungi</taxon>
        <taxon>Dikarya</taxon>
        <taxon>Basidiomycota</taxon>
        <taxon>Agaricomycotina</taxon>
        <taxon>Agaricomycetes</taxon>
        <taxon>Agaricomycetidae</taxon>
        <taxon>Agaricales</taxon>
        <taxon>Agaricineae</taxon>
        <taxon>Psathyrellaceae</taxon>
        <taxon>Candolleomyces</taxon>
    </lineage>
</organism>
<feature type="compositionally biased region" description="Basic residues" evidence="1">
    <location>
        <begin position="92"/>
        <end position="102"/>
    </location>
</feature>
<feature type="region of interest" description="Disordered" evidence="1">
    <location>
        <begin position="136"/>
        <end position="167"/>
    </location>
</feature>
<feature type="region of interest" description="Disordered" evidence="1">
    <location>
        <begin position="82"/>
        <end position="102"/>
    </location>
</feature>
<gene>
    <name evidence="2" type="ORF">H1R20_g3130</name>
</gene>
<dbReference type="Proteomes" id="UP001140091">
    <property type="component" value="Unassembled WGS sequence"/>
</dbReference>
<evidence type="ECO:0000313" key="2">
    <source>
        <dbReference type="EMBL" id="KAJ2933907.1"/>
    </source>
</evidence>